<dbReference type="AlphaFoldDB" id="X1KZS1"/>
<proteinExistence type="predicted"/>
<name>X1KZS1_9ZZZZ</name>
<protein>
    <submittedName>
        <fullName evidence="1">Uncharacterized protein</fullName>
    </submittedName>
</protein>
<evidence type="ECO:0000313" key="1">
    <source>
        <dbReference type="EMBL" id="GAH87438.1"/>
    </source>
</evidence>
<accession>X1KZS1</accession>
<reference evidence="1" key="1">
    <citation type="journal article" date="2014" name="Front. Microbiol.">
        <title>High frequency of phylogenetically diverse reductive dehalogenase-homologous genes in deep subseafloor sedimentary metagenomes.</title>
        <authorList>
            <person name="Kawai M."/>
            <person name="Futagami T."/>
            <person name="Toyoda A."/>
            <person name="Takaki Y."/>
            <person name="Nishi S."/>
            <person name="Hori S."/>
            <person name="Arai W."/>
            <person name="Tsubouchi T."/>
            <person name="Morono Y."/>
            <person name="Uchiyama I."/>
            <person name="Ito T."/>
            <person name="Fujiyama A."/>
            <person name="Inagaki F."/>
            <person name="Takami H."/>
        </authorList>
    </citation>
    <scope>NUCLEOTIDE SEQUENCE</scope>
    <source>
        <strain evidence="1">Expedition CK06-06</strain>
    </source>
</reference>
<organism evidence="1">
    <name type="scientific">marine sediment metagenome</name>
    <dbReference type="NCBI Taxonomy" id="412755"/>
    <lineage>
        <taxon>unclassified sequences</taxon>
        <taxon>metagenomes</taxon>
        <taxon>ecological metagenomes</taxon>
    </lineage>
</organism>
<sequence length="116" mass="13145">DNYPNRLSTRDYENIGKPVLGAKRTYTVDLNVEEGDYIGIGSDTTVNVFKKAGNGVWQDTPNYVPCTNHTFMVFSPDLTICLYGTGTTIVGWPHKWNTLTIGKWNTKEIIKWNDLE</sequence>
<gene>
    <name evidence="1" type="ORF">S03H2_60108</name>
</gene>
<feature type="non-terminal residue" evidence="1">
    <location>
        <position position="1"/>
    </location>
</feature>
<comment type="caution">
    <text evidence="1">The sequence shown here is derived from an EMBL/GenBank/DDBJ whole genome shotgun (WGS) entry which is preliminary data.</text>
</comment>
<dbReference type="EMBL" id="BARU01038706">
    <property type="protein sequence ID" value="GAH87438.1"/>
    <property type="molecule type" value="Genomic_DNA"/>
</dbReference>